<name>A0A1Y1VP30_9FUNG</name>
<evidence type="ECO:0000313" key="4">
    <source>
        <dbReference type="EMBL" id="ORX61169.1"/>
    </source>
</evidence>
<feature type="repeat" description="ANK" evidence="3">
    <location>
        <begin position="838"/>
        <end position="870"/>
    </location>
</feature>
<evidence type="ECO:0000313" key="5">
    <source>
        <dbReference type="Proteomes" id="UP000193719"/>
    </source>
</evidence>
<feature type="repeat" description="ANK" evidence="3">
    <location>
        <begin position="391"/>
        <end position="423"/>
    </location>
</feature>
<dbReference type="PANTHER" id="PTHR24198">
    <property type="entry name" value="ANKYRIN REPEAT AND PROTEIN KINASE DOMAIN-CONTAINING PROTEIN"/>
    <property type="match status" value="1"/>
</dbReference>
<dbReference type="InterPro" id="IPR036770">
    <property type="entry name" value="Ankyrin_rpt-contain_sf"/>
</dbReference>
<gene>
    <name evidence="4" type="ORF">BCR36DRAFT_579212</name>
</gene>
<evidence type="ECO:0000256" key="1">
    <source>
        <dbReference type="ARBA" id="ARBA00022737"/>
    </source>
</evidence>
<keyword evidence="5" id="KW-1185">Reference proteome</keyword>
<feature type="repeat" description="ANK" evidence="3">
    <location>
        <begin position="1118"/>
        <end position="1150"/>
    </location>
</feature>
<sequence length="1270" mass="145113">MSRLKIQEEKESIQVEEIKKLDIEDEESKKQLILNKKLITLLLKNKDESIISQYIETSGVDINYFNNEYNPLFQILKTYQKDEKILLKLLNILSKFHVNYNIIWKDNNTPLFEFLTLETDICCKLLKLAKENGANIYQLDLKKRNLLMCAIELKVNFKVVKYLFSLNFNLGQQDIDGNTVYNYATISFNINSNNKVLPYLLKNYIYDTDVIIRLIIMGKNKQPTSKQNIINVIKNDNKLINIKNNDGNNPLFISIRSYRPLKILSYLMQLGSHINEVDNNGSSPLIIAAESRNYKAFYYLMQFHPDINLKNKNNDTALIMAAKNNYINMVNLLLNFCEVKKGELKKAKTIISIITSNSHSSSLNDFEDEDTLNVKNLDNTKNLKVNEQNNDGETALSLAIKNENKEMVYNLLTCGADPSIMNNKKETALINAVQINNERIVDLILNAQDNINGVDENHDTAMIIAVRNGNYEIVKKLVKRNADITIRDKDHNTPLMIAIRSKENIPIIKIILSQPNNTLHYRDKNGKTAFLLSIENYFLGVTKLLLEFGASLSDLDSKKNNALMIACKFGKEEMVHYLIENKSIDLNAQNANLNTALIKACKYSYNSTTVAILLNEKNNCNLEIKNNKGNTALLVACLNKNIDIAKHLLNHNANVEVINNENVTPFVIACQNNDIAMANMLINSYKCKVNYDDPITQEKMSDCFINAVENGQQQLVLLLLNNGYKINISNRNNGFYKLLSALITATNNAYYKILDEILSKPYFSEILKEFRQTTVLITACKLLKKKTIELLINYQIDVNVRDDHNNTALIEASNYPYLFNNIKTFIKLNANVNVINDEGTSALLNSCKLADNKIFKLLVNKGANIYITDNQGNNALMYACSNNDIYKIRYLLKKGINIDTQNSDGETALMQSVRARNDNIVKFLLKYKASINILNKKNQSALTIGFITLYDQEVVNYKDLSVIKVLISKNADPNIPIDAIGNSVLMFLIMKNDISMIKYFLKKYSKVLDFNHKNNLGHNAFTYALKCKNNDIINLLISTNKFDVLNEDDYGNDMLMYITCSLSLSSFRIFSAHIEDTVINKCNHNRESYLIMATKVNNEKIIDILLDKGIDVDHQESQGNTALHYAALQDNMATIEKLIKYGANLEIQNYKGETPLMVACRFKQQNAIKTLLDNGAQSLFVDNVIYSKEKSFDFKQNQDLYIEMMIEYYNDISAIVPDNYMSNITLLNRMKVFYEPVSIKDRIENMEEYIKDGLEEIFEFCVDAITGNDD</sequence>
<proteinExistence type="predicted"/>
<feature type="repeat" description="ANK" evidence="3">
    <location>
        <begin position="1085"/>
        <end position="1117"/>
    </location>
</feature>
<accession>A0A1Y1VP30</accession>
<dbReference type="Pfam" id="PF12796">
    <property type="entry name" value="Ank_2"/>
    <property type="match status" value="7"/>
</dbReference>
<dbReference type="SMART" id="SM00248">
    <property type="entry name" value="ANK"/>
    <property type="match status" value="26"/>
</dbReference>
<comment type="caution">
    <text evidence="4">The sequence shown here is derived from an EMBL/GenBank/DDBJ whole genome shotgun (WGS) entry which is preliminary data.</text>
</comment>
<protein>
    <submittedName>
        <fullName evidence="4">Ankyrin</fullName>
    </submittedName>
</protein>
<dbReference type="PANTHER" id="PTHR24198:SF165">
    <property type="entry name" value="ANKYRIN REPEAT-CONTAINING PROTEIN-RELATED"/>
    <property type="match status" value="1"/>
</dbReference>
<dbReference type="PROSITE" id="PS50088">
    <property type="entry name" value="ANK_REPEAT"/>
    <property type="match status" value="10"/>
</dbReference>
<dbReference type="Proteomes" id="UP000193719">
    <property type="component" value="Unassembled WGS sequence"/>
</dbReference>
<evidence type="ECO:0000256" key="2">
    <source>
        <dbReference type="ARBA" id="ARBA00023043"/>
    </source>
</evidence>
<feature type="repeat" description="ANK" evidence="3">
    <location>
        <begin position="904"/>
        <end position="936"/>
    </location>
</feature>
<feature type="repeat" description="ANK" evidence="3">
    <location>
        <begin position="1151"/>
        <end position="1183"/>
    </location>
</feature>
<feature type="repeat" description="ANK" evidence="3">
    <location>
        <begin position="628"/>
        <end position="660"/>
    </location>
</feature>
<dbReference type="OrthoDB" id="2143547at2759"/>
<reference evidence="4 5" key="2">
    <citation type="submission" date="2016-08" db="EMBL/GenBank/DDBJ databases">
        <title>Pervasive Adenine N6-methylation of Active Genes in Fungi.</title>
        <authorList>
            <consortium name="DOE Joint Genome Institute"/>
            <person name="Mondo S.J."/>
            <person name="Dannebaum R.O."/>
            <person name="Kuo R.C."/>
            <person name="Labutti K."/>
            <person name="Haridas S."/>
            <person name="Kuo A."/>
            <person name="Salamov A."/>
            <person name="Ahrendt S.R."/>
            <person name="Lipzen A."/>
            <person name="Sullivan W."/>
            <person name="Andreopoulos W.B."/>
            <person name="Clum A."/>
            <person name="Lindquist E."/>
            <person name="Daum C."/>
            <person name="Ramamoorthy G.K."/>
            <person name="Gryganskyi A."/>
            <person name="Culley D."/>
            <person name="Magnuson J.K."/>
            <person name="James T.Y."/>
            <person name="O'Malley M.A."/>
            <person name="Stajich J.E."/>
            <person name="Spatafora J.W."/>
            <person name="Visel A."/>
            <person name="Grigoriev I.V."/>
        </authorList>
    </citation>
    <scope>NUCLEOTIDE SEQUENCE [LARGE SCALE GENOMIC DNA]</scope>
    <source>
        <strain evidence="5">finn</strain>
    </source>
</reference>
<feature type="repeat" description="ANK" evidence="3">
    <location>
        <begin position="871"/>
        <end position="903"/>
    </location>
</feature>
<dbReference type="SUPFAM" id="SSF48403">
    <property type="entry name" value="Ankyrin repeat"/>
    <property type="match status" value="4"/>
</dbReference>
<reference evidence="4 5" key="1">
    <citation type="submission" date="2016-08" db="EMBL/GenBank/DDBJ databases">
        <title>Genomes of anaerobic fungi encode conserved fungal cellulosomes for biomass hydrolysis.</title>
        <authorList>
            <consortium name="DOE Joint Genome Institute"/>
            <person name="Haitjema C.H."/>
            <person name="Gilmore S.P."/>
            <person name="Henske J.K."/>
            <person name="Solomon K.V."/>
            <person name="De Groot R."/>
            <person name="Kuo A."/>
            <person name="Mondo S.J."/>
            <person name="Salamov A.A."/>
            <person name="Labutti K."/>
            <person name="Zhao Z."/>
            <person name="Chiniquy J."/>
            <person name="Barry K."/>
            <person name="Brewer H.M."/>
            <person name="Purvine S.O."/>
            <person name="Wright A.T."/>
            <person name="Boxma B."/>
            <person name="Van Alen T."/>
            <person name="Hackstein J.H."/>
            <person name="Baker S.E."/>
            <person name="Grigoriev I.V."/>
            <person name="O'Malley M.A."/>
        </authorList>
    </citation>
    <scope>NUCLEOTIDE SEQUENCE [LARGE SCALE GENOMIC DNA]</scope>
    <source>
        <strain evidence="5">finn</strain>
    </source>
</reference>
<organism evidence="4 5">
    <name type="scientific">Piromyces finnis</name>
    <dbReference type="NCBI Taxonomy" id="1754191"/>
    <lineage>
        <taxon>Eukaryota</taxon>
        <taxon>Fungi</taxon>
        <taxon>Fungi incertae sedis</taxon>
        <taxon>Chytridiomycota</taxon>
        <taxon>Chytridiomycota incertae sedis</taxon>
        <taxon>Neocallimastigomycetes</taxon>
        <taxon>Neocallimastigales</taxon>
        <taxon>Neocallimastigaceae</taxon>
        <taxon>Piromyces</taxon>
    </lineage>
</organism>
<evidence type="ECO:0000256" key="3">
    <source>
        <dbReference type="PROSITE-ProRule" id="PRU00023"/>
    </source>
</evidence>
<dbReference type="Gene3D" id="1.25.40.20">
    <property type="entry name" value="Ankyrin repeat-containing domain"/>
    <property type="match status" value="6"/>
</dbReference>
<keyword evidence="1" id="KW-0677">Repeat</keyword>
<dbReference type="PROSITE" id="PS50297">
    <property type="entry name" value="ANK_REP_REGION"/>
    <property type="match status" value="7"/>
</dbReference>
<dbReference type="AlphaFoldDB" id="A0A1Y1VP30"/>
<keyword evidence="2 3" id="KW-0040">ANK repeat</keyword>
<dbReference type="STRING" id="1754191.A0A1Y1VP30"/>
<dbReference type="InterPro" id="IPR002110">
    <property type="entry name" value="Ankyrin_rpt"/>
</dbReference>
<dbReference type="EMBL" id="MCFH01000001">
    <property type="protein sequence ID" value="ORX61169.1"/>
    <property type="molecule type" value="Genomic_DNA"/>
</dbReference>
<feature type="repeat" description="ANK" evidence="3">
    <location>
        <begin position="280"/>
        <end position="312"/>
    </location>
</feature>
<feature type="repeat" description="ANK" evidence="3">
    <location>
        <begin position="457"/>
        <end position="489"/>
    </location>
</feature>